<accession>A0A6J7ZWV9</accession>
<feature type="signal peptide" evidence="4">
    <location>
        <begin position="1"/>
        <end position="20"/>
    </location>
</feature>
<name>A0A6J7ZWV9_MYTCO</name>
<dbReference type="SMART" id="SM00082">
    <property type="entry name" value="LRRCT"/>
    <property type="match status" value="1"/>
</dbReference>
<dbReference type="InterPro" id="IPR000483">
    <property type="entry name" value="Cys-rich_flank_reg_C"/>
</dbReference>
<protein>
    <recommendedName>
        <fullName evidence="5">LRRCT domain-containing protein</fullName>
    </recommendedName>
</protein>
<dbReference type="PANTHER" id="PTHR24369:SF211">
    <property type="entry name" value="LEUCINE-RICH REPEAT-CONTAINING PROTEIN 15-LIKE"/>
    <property type="match status" value="1"/>
</dbReference>
<evidence type="ECO:0000259" key="5">
    <source>
        <dbReference type="SMART" id="SM00082"/>
    </source>
</evidence>
<organism evidence="6 7">
    <name type="scientific">Mytilus coruscus</name>
    <name type="common">Sea mussel</name>
    <dbReference type="NCBI Taxonomy" id="42192"/>
    <lineage>
        <taxon>Eukaryota</taxon>
        <taxon>Metazoa</taxon>
        <taxon>Spiralia</taxon>
        <taxon>Lophotrochozoa</taxon>
        <taxon>Mollusca</taxon>
        <taxon>Bivalvia</taxon>
        <taxon>Autobranchia</taxon>
        <taxon>Pteriomorphia</taxon>
        <taxon>Mytilida</taxon>
        <taxon>Mytiloidea</taxon>
        <taxon>Mytilidae</taxon>
        <taxon>Mytilinae</taxon>
        <taxon>Mytilus</taxon>
    </lineage>
</organism>
<dbReference type="Proteomes" id="UP000507470">
    <property type="component" value="Unassembled WGS sequence"/>
</dbReference>
<dbReference type="Pfam" id="PF13855">
    <property type="entry name" value="LRR_8"/>
    <property type="match status" value="1"/>
</dbReference>
<dbReference type="Gene3D" id="3.80.10.10">
    <property type="entry name" value="Ribonuclease Inhibitor"/>
    <property type="match status" value="2"/>
</dbReference>
<dbReference type="EMBL" id="CACVKT020000192">
    <property type="protein sequence ID" value="CAC5356836.1"/>
    <property type="molecule type" value="Genomic_DNA"/>
</dbReference>
<dbReference type="PROSITE" id="PS51450">
    <property type="entry name" value="LRR"/>
    <property type="match status" value="1"/>
</dbReference>
<dbReference type="InterPro" id="IPR003591">
    <property type="entry name" value="Leu-rich_rpt_typical-subtyp"/>
</dbReference>
<dbReference type="GO" id="GO:0005886">
    <property type="term" value="C:plasma membrane"/>
    <property type="evidence" value="ECO:0007669"/>
    <property type="project" value="TreeGrafter"/>
</dbReference>
<reference evidence="6 7" key="1">
    <citation type="submission" date="2020-06" db="EMBL/GenBank/DDBJ databases">
        <authorList>
            <person name="Li R."/>
            <person name="Bekaert M."/>
        </authorList>
    </citation>
    <scope>NUCLEOTIDE SEQUENCE [LARGE SCALE GENOMIC DNA]</scope>
    <source>
        <strain evidence="7">wild</strain>
    </source>
</reference>
<dbReference type="InterPro" id="IPR032675">
    <property type="entry name" value="LRR_dom_sf"/>
</dbReference>
<evidence type="ECO:0000256" key="4">
    <source>
        <dbReference type="SAM" id="SignalP"/>
    </source>
</evidence>
<evidence type="ECO:0000256" key="2">
    <source>
        <dbReference type="ARBA" id="ARBA00022729"/>
    </source>
</evidence>
<dbReference type="SMART" id="SM00369">
    <property type="entry name" value="LRR_TYP"/>
    <property type="match status" value="4"/>
</dbReference>
<sequence>MYCNGILILVIIILCGFKAADLCHIKCECTVKTLTCHNLTLNDIESTEFHQSITADLEQVYITKGHIPVLNITHFCLGDKLLDSLIKLDIKRNGITEINEPFSDCMPNLEELVLSHNHWNVSTIQANIFQNMTKLKKIDMSRAFVDSTDFINIAHLQAVFSDNSLQSLEVLSLDHNEFSIFDENSANVVCAFPALKRLDLSNNFLPKITLYHETCVPRLEYIDLSWNSIITIDDYSHSGLLYTLDFIQSGSPNLTVSFIGNEFDCDCGLLEFRNWLIRTDVNVASKNELKCHNGNLLNRTIVSVQSEEFTCFSVNDSLPTEHIVIGVLVTLLVLIVRKRKVDHVNTSDHHVAKVARKNTSILTLNFSKVTLRPENVFRKTSEGPKVIPALRKSQLPISRLDMPFGLRSTPKSVHKNGSIDRVLMKEKSVSRCTFEGKSSVRMADWTINGMVGNMIFQQIWIPSIDMFATSQNDKLAGQFIAPQFQKMKVFKEIL</sequence>
<keyword evidence="7" id="KW-1185">Reference proteome</keyword>
<evidence type="ECO:0000313" key="7">
    <source>
        <dbReference type="Proteomes" id="UP000507470"/>
    </source>
</evidence>
<dbReference type="InterPro" id="IPR001611">
    <property type="entry name" value="Leu-rich_rpt"/>
</dbReference>
<evidence type="ECO:0000313" key="6">
    <source>
        <dbReference type="EMBL" id="CAC5356836.1"/>
    </source>
</evidence>
<keyword evidence="3" id="KW-0677">Repeat</keyword>
<feature type="chain" id="PRO_5026881313" description="LRRCT domain-containing protein" evidence="4">
    <location>
        <begin position="21"/>
        <end position="494"/>
    </location>
</feature>
<dbReference type="InterPro" id="IPR050541">
    <property type="entry name" value="LRR_TM_domain-containing"/>
</dbReference>
<dbReference type="PANTHER" id="PTHR24369">
    <property type="entry name" value="ANTIGEN BSP, PUTATIVE-RELATED"/>
    <property type="match status" value="1"/>
</dbReference>
<dbReference type="OrthoDB" id="8861968at2759"/>
<feature type="domain" description="LRRCT" evidence="5">
    <location>
        <begin position="261"/>
        <end position="312"/>
    </location>
</feature>
<dbReference type="AlphaFoldDB" id="A0A6J7ZWV9"/>
<evidence type="ECO:0000256" key="3">
    <source>
        <dbReference type="ARBA" id="ARBA00022737"/>
    </source>
</evidence>
<keyword evidence="2 4" id="KW-0732">Signal</keyword>
<gene>
    <name evidence="6" type="ORF">MCOR_801</name>
</gene>
<proteinExistence type="predicted"/>
<keyword evidence="1" id="KW-0433">Leucine-rich repeat</keyword>
<evidence type="ECO:0000256" key="1">
    <source>
        <dbReference type="ARBA" id="ARBA00022614"/>
    </source>
</evidence>
<dbReference type="SUPFAM" id="SSF52058">
    <property type="entry name" value="L domain-like"/>
    <property type="match status" value="1"/>
</dbReference>